<evidence type="ECO:0000313" key="12">
    <source>
        <dbReference type="Proteomes" id="UP000241203"/>
    </source>
</evidence>
<reference evidence="11 12" key="1">
    <citation type="submission" date="2018-03" db="EMBL/GenBank/DDBJ databases">
        <title>Genomic Encyclopedia of Archaeal and Bacterial Type Strains, Phase II (KMG-II): from individual species to whole genera.</title>
        <authorList>
            <person name="Goeker M."/>
        </authorList>
    </citation>
    <scope>NUCLEOTIDE SEQUENCE [LARGE SCALE GENOMIC DNA]</scope>
    <source>
        <strain evidence="11 12">DSM 21548</strain>
    </source>
</reference>
<evidence type="ECO:0000259" key="10">
    <source>
        <dbReference type="Pfam" id="PF00535"/>
    </source>
</evidence>
<gene>
    <name evidence="11" type="ORF">CLV49_0877</name>
</gene>
<keyword evidence="4 11" id="KW-0808">Transferase</keyword>
<dbReference type="SUPFAM" id="SSF53448">
    <property type="entry name" value="Nucleotide-diphospho-sugar transferases"/>
    <property type="match status" value="1"/>
</dbReference>
<accession>A0A2P8GTI2</accession>
<dbReference type="Proteomes" id="UP000241203">
    <property type="component" value="Unassembled WGS sequence"/>
</dbReference>
<comment type="similarity">
    <text evidence="8">Belongs to the glycosyltransferase 2 family. CrtQ subfamily.</text>
</comment>
<feature type="domain" description="Glycosyltransferase 2-like" evidence="10">
    <location>
        <begin position="10"/>
        <end position="150"/>
    </location>
</feature>
<comment type="subcellular location">
    <subcellularLocation>
        <location evidence="1">Cell membrane</location>
    </subcellularLocation>
</comment>
<keyword evidence="3" id="KW-0328">Glycosyltransferase</keyword>
<keyword evidence="5" id="KW-0472">Membrane</keyword>
<evidence type="ECO:0000256" key="4">
    <source>
        <dbReference type="ARBA" id="ARBA00022679"/>
    </source>
</evidence>
<dbReference type="Pfam" id="PF00535">
    <property type="entry name" value="Glycos_transf_2"/>
    <property type="match status" value="1"/>
</dbReference>
<dbReference type="Gene3D" id="3.90.550.10">
    <property type="entry name" value="Spore Coat Polysaccharide Biosynthesis Protein SpsA, Chain A"/>
    <property type="match status" value="1"/>
</dbReference>
<comment type="pathway">
    <text evidence="7">Carotenoid biosynthesis; staphyloxanthin biosynthesis; staphyloxanthin from farnesyl diphosphate: step 4/5.</text>
</comment>
<dbReference type="InterPro" id="IPR001173">
    <property type="entry name" value="Glyco_trans_2-like"/>
</dbReference>
<protein>
    <recommendedName>
        <fullName evidence="9">4,4'-diaponeurosporenoate glycosyltransferase</fullName>
    </recommendedName>
</protein>
<evidence type="ECO:0000256" key="3">
    <source>
        <dbReference type="ARBA" id="ARBA00022676"/>
    </source>
</evidence>
<dbReference type="EMBL" id="PYAU01000001">
    <property type="protein sequence ID" value="PSL37270.1"/>
    <property type="molecule type" value="Genomic_DNA"/>
</dbReference>
<sequence>MGRPTTRIDVVVPAHDEHELIGACLEALRLARDRLLGTEPGVEVGVVVVLDASTDGTAEVVATSGLATTVVEIAEQNVGAARRAGAEAAVASPTSVPDAHRWLATTDADSRVDPSWLAVHLDALTSGVDVLLGTVRPDFDDLDEDGRRRWLETHPPGHLPGNVHGANLGVRLDAYRRIGGFAALAEHEDVDLVARARLADLDVRATLAAPVITSGRRIGRTPGGYAAFLASAYGARPARA</sequence>
<dbReference type="InterPro" id="IPR029044">
    <property type="entry name" value="Nucleotide-diphossugar_trans"/>
</dbReference>
<keyword evidence="2" id="KW-1003">Cell membrane</keyword>
<evidence type="ECO:0000256" key="9">
    <source>
        <dbReference type="ARBA" id="ARBA00040345"/>
    </source>
</evidence>
<proteinExistence type="inferred from homology"/>
<dbReference type="RefSeq" id="WP_243696722.1">
    <property type="nucleotide sequence ID" value="NZ_PYAU01000001.1"/>
</dbReference>
<dbReference type="GO" id="GO:0005886">
    <property type="term" value="C:plasma membrane"/>
    <property type="evidence" value="ECO:0007669"/>
    <property type="project" value="UniProtKB-SubCell"/>
</dbReference>
<dbReference type="AlphaFoldDB" id="A0A2P8GTI2"/>
<dbReference type="GO" id="GO:0016757">
    <property type="term" value="F:glycosyltransferase activity"/>
    <property type="evidence" value="ECO:0007669"/>
    <property type="project" value="UniProtKB-KW"/>
</dbReference>
<evidence type="ECO:0000313" key="11">
    <source>
        <dbReference type="EMBL" id="PSL37270.1"/>
    </source>
</evidence>
<dbReference type="PANTHER" id="PTHR43646:SF2">
    <property type="entry name" value="GLYCOSYLTRANSFERASE 2-LIKE DOMAIN-CONTAINING PROTEIN"/>
    <property type="match status" value="1"/>
</dbReference>
<comment type="function">
    <text evidence="6">Catalyzes the glycosylation of 4,4'-diaponeurosporenoate, i.e. the esterification of glucose at the C1'' position with the carboxyl group of 4,4'-diaponeurosporenic acid, to form glycosyl-4,4'-diaponeurosporenoate. This is a step in the biosynthesis of staphyloxanthin, an orange pigment present in most staphylococci strains.</text>
</comment>
<dbReference type="PANTHER" id="PTHR43646">
    <property type="entry name" value="GLYCOSYLTRANSFERASE"/>
    <property type="match status" value="1"/>
</dbReference>
<name>A0A2P8GTI2_9MICO</name>
<evidence type="ECO:0000256" key="5">
    <source>
        <dbReference type="ARBA" id="ARBA00023136"/>
    </source>
</evidence>
<evidence type="ECO:0000256" key="1">
    <source>
        <dbReference type="ARBA" id="ARBA00004236"/>
    </source>
</evidence>
<evidence type="ECO:0000256" key="7">
    <source>
        <dbReference type="ARBA" id="ARBA00037904"/>
    </source>
</evidence>
<evidence type="ECO:0000256" key="6">
    <source>
        <dbReference type="ARBA" id="ARBA00037281"/>
    </source>
</evidence>
<organism evidence="11 12">
    <name type="scientific">Labedella gwakjiensis</name>
    <dbReference type="NCBI Taxonomy" id="390269"/>
    <lineage>
        <taxon>Bacteria</taxon>
        <taxon>Bacillati</taxon>
        <taxon>Actinomycetota</taxon>
        <taxon>Actinomycetes</taxon>
        <taxon>Micrococcales</taxon>
        <taxon>Microbacteriaceae</taxon>
        <taxon>Labedella</taxon>
    </lineage>
</organism>
<evidence type="ECO:0000256" key="8">
    <source>
        <dbReference type="ARBA" id="ARBA00038120"/>
    </source>
</evidence>
<comment type="caution">
    <text evidence="11">The sequence shown here is derived from an EMBL/GenBank/DDBJ whole genome shotgun (WGS) entry which is preliminary data.</text>
</comment>
<evidence type="ECO:0000256" key="2">
    <source>
        <dbReference type="ARBA" id="ARBA00022475"/>
    </source>
</evidence>